<dbReference type="Proteomes" id="UP000317998">
    <property type="component" value="Unassembled WGS sequence"/>
</dbReference>
<dbReference type="SUPFAM" id="SSF52540">
    <property type="entry name" value="P-loop containing nucleoside triphosphate hydrolases"/>
    <property type="match status" value="1"/>
</dbReference>
<dbReference type="InterPro" id="IPR027417">
    <property type="entry name" value="P-loop_NTPase"/>
</dbReference>
<evidence type="ECO:0008006" key="4">
    <source>
        <dbReference type="Google" id="ProtNLM"/>
    </source>
</evidence>
<dbReference type="OrthoDB" id="4955412at2"/>
<sequence>MSKGQSGWDDIIDAPQPEESYPVPDVFEPELYKEPAKVEGSAAERLKSGPSQATEIVRLARSRYTVVRGDDSKTYAVQHSLPGIAFGLRGDGGLRQQLAAAYYDDKGRVASGGALSDALAVLEGDALQATEARVAIRLGKHEESVVLDLGAPDAHAVVVSADGWQIVESAPILFRRTKATLALPSPSRTGTLEKLRALLNVDESGFRLIVGWLIGAMLVDSPHPILALTGQQGTAKTTAATLILSLIDPSPASMQSQPRDEENWAVSAFNAYGIGLDNISRMAPWFQDALCKAVTGAAFVRRERYSDDSISVLKFRRPIVITTIDPGALQGDVADRLLPIELQPISKRHRLTDAEVSAAADKIRAMTLGALLDLLAKVLEALPDVELKEKPRMADFAQVLAAIDQVAGWQTLRDYLTATTSAARDVVDGNSFATALVELVRSAGRWEGTCSDLLKEFGDGKHPVDWPKTPRAVAEQLSRLTPALAASGVEVYRPQERSNRGHLYKLTAIGATQCTVCGQPMHAALASSGATTHPTCDTTNEKETTS</sequence>
<feature type="region of interest" description="Disordered" evidence="1">
    <location>
        <begin position="527"/>
        <end position="546"/>
    </location>
</feature>
<feature type="compositionally biased region" description="Polar residues" evidence="1">
    <location>
        <begin position="528"/>
        <end position="538"/>
    </location>
</feature>
<name>A0A542YL41_9MICO</name>
<dbReference type="RefSeq" id="WP_141880855.1">
    <property type="nucleotide sequence ID" value="NZ_VFOM01000001.1"/>
</dbReference>
<evidence type="ECO:0000256" key="1">
    <source>
        <dbReference type="SAM" id="MobiDB-lite"/>
    </source>
</evidence>
<dbReference type="EMBL" id="VFOM01000001">
    <property type="protein sequence ID" value="TQL48781.1"/>
    <property type="molecule type" value="Genomic_DNA"/>
</dbReference>
<evidence type="ECO:0000313" key="3">
    <source>
        <dbReference type="Proteomes" id="UP000317998"/>
    </source>
</evidence>
<reference evidence="2 3" key="1">
    <citation type="submission" date="2019-06" db="EMBL/GenBank/DDBJ databases">
        <title>Sequencing the genomes of 1000 actinobacteria strains.</title>
        <authorList>
            <person name="Klenk H.-P."/>
        </authorList>
    </citation>
    <scope>NUCLEOTIDE SEQUENCE [LARGE SCALE GENOMIC DNA]</scope>
    <source>
        <strain evidence="2 3">DSM 26477</strain>
    </source>
</reference>
<keyword evidence="3" id="KW-1185">Reference proteome</keyword>
<evidence type="ECO:0000313" key="2">
    <source>
        <dbReference type="EMBL" id="TQL48781.1"/>
    </source>
</evidence>
<gene>
    <name evidence="2" type="ORF">FB562_1887</name>
</gene>
<proteinExistence type="predicted"/>
<comment type="caution">
    <text evidence="2">The sequence shown here is derived from an EMBL/GenBank/DDBJ whole genome shotgun (WGS) entry which is preliminary data.</text>
</comment>
<dbReference type="AlphaFoldDB" id="A0A542YL41"/>
<accession>A0A542YL41</accession>
<organism evidence="2 3">
    <name type="scientific">Homoserinimonas aerilata</name>
    <dbReference type="NCBI Taxonomy" id="1162970"/>
    <lineage>
        <taxon>Bacteria</taxon>
        <taxon>Bacillati</taxon>
        <taxon>Actinomycetota</taxon>
        <taxon>Actinomycetes</taxon>
        <taxon>Micrococcales</taxon>
        <taxon>Microbacteriaceae</taxon>
        <taxon>Homoserinimonas</taxon>
    </lineage>
</organism>
<protein>
    <recommendedName>
        <fullName evidence="4">ATP-binding protein</fullName>
    </recommendedName>
</protein>
<feature type="region of interest" description="Disordered" evidence="1">
    <location>
        <begin position="1"/>
        <end position="24"/>
    </location>
</feature>